<sequence>MKQQVAILTMDSLEGFFAYDDLLIAPFQAHGIDVSMVSWRDTTQDWNRYDAVIIRSPWDYQDDCEQFLEVLATIEASTARLFNSRAIVTWNADKRYLRDLEQQNVQLIPTLWGCGNVASDLVQAQQRWPQQELIIKPCVSANADDTFRLPATTIAAKQLSELAQCFGAHRHYMVQPFVRSIVEHGEYSLFYFADQFSHCIQKCPAAGDFRVQEEHGGRFFATQPPAAVEALASKALAAVQETLLYARIDIALLDDGTPALMEMELIEPSLYFGVDEQSPERFVKAYLSLINTVAE</sequence>
<dbReference type="SUPFAM" id="SSF56059">
    <property type="entry name" value="Glutathione synthetase ATP-binding domain-like"/>
    <property type="match status" value="1"/>
</dbReference>
<dbReference type="InterPro" id="IPR013815">
    <property type="entry name" value="ATP_grasp_subdomain_1"/>
</dbReference>
<dbReference type="PANTHER" id="PTHR39217:SF1">
    <property type="entry name" value="GLUTATHIONE SYNTHETASE"/>
    <property type="match status" value="1"/>
</dbReference>
<evidence type="ECO:0000313" key="2">
    <source>
        <dbReference type="Proteomes" id="UP000287022"/>
    </source>
</evidence>
<name>A0A432Z496_9GAMM</name>
<reference evidence="2" key="1">
    <citation type="journal article" date="2018" name="Front. Microbiol.">
        <title>Genome-Based Analysis Reveals the Taxonomy and Diversity of the Family Idiomarinaceae.</title>
        <authorList>
            <person name="Liu Y."/>
            <person name="Lai Q."/>
            <person name="Shao Z."/>
        </authorList>
    </citation>
    <scope>NUCLEOTIDE SEQUENCE [LARGE SCALE GENOMIC DNA]</scope>
    <source>
        <strain evidence="2">c121</strain>
    </source>
</reference>
<comment type="caution">
    <text evidence="1">The sequence shown here is derived from an EMBL/GenBank/DDBJ whole genome shotgun (WGS) entry which is preliminary data.</text>
</comment>
<dbReference type="Proteomes" id="UP000287022">
    <property type="component" value="Unassembled WGS sequence"/>
</dbReference>
<dbReference type="Gene3D" id="3.30.470.20">
    <property type="entry name" value="ATP-grasp fold, B domain"/>
    <property type="match status" value="1"/>
</dbReference>
<dbReference type="GO" id="GO:0005524">
    <property type="term" value="F:ATP binding"/>
    <property type="evidence" value="ECO:0007669"/>
    <property type="project" value="InterPro"/>
</dbReference>
<proteinExistence type="predicted"/>
<dbReference type="InterPro" id="IPR053191">
    <property type="entry name" value="DcsG_Biosynth_Enzyme"/>
</dbReference>
<gene>
    <name evidence="1" type="ORF">CWI80_09210</name>
</gene>
<dbReference type="GO" id="GO:0003824">
    <property type="term" value="F:catalytic activity"/>
    <property type="evidence" value="ECO:0007669"/>
    <property type="project" value="UniProtKB-ARBA"/>
</dbReference>
<organism evidence="1 2">
    <name type="scientific">Pseudidiomarina sediminum</name>
    <dbReference type="NCBI Taxonomy" id="431675"/>
    <lineage>
        <taxon>Bacteria</taxon>
        <taxon>Pseudomonadati</taxon>
        <taxon>Pseudomonadota</taxon>
        <taxon>Gammaproteobacteria</taxon>
        <taxon>Alteromonadales</taxon>
        <taxon>Idiomarinaceae</taxon>
        <taxon>Pseudidiomarina</taxon>
    </lineage>
</organism>
<accession>A0A432Z496</accession>
<keyword evidence="2" id="KW-1185">Reference proteome</keyword>
<evidence type="ECO:0008006" key="3">
    <source>
        <dbReference type="Google" id="ProtNLM"/>
    </source>
</evidence>
<dbReference type="PANTHER" id="PTHR39217">
    <property type="match status" value="1"/>
</dbReference>
<dbReference type="EMBL" id="PIQE01000002">
    <property type="protein sequence ID" value="RUO72710.1"/>
    <property type="molecule type" value="Genomic_DNA"/>
</dbReference>
<dbReference type="RefSeq" id="WP_026860990.1">
    <property type="nucleotide sequence ID" value="NZ_PIQE01000002.1"/>
</dbReference>
<dbReference type="Gene3D" id="3.30.1490.20">
    <property type="entry name" value="ATP-grasp fold, A domain"/>
    <property type="match status" value="1"/>
</dbReference>
<protein>
    <recommendedName>
        <fullName evidence="3">Prokaryotic glutathione synthetase ATP-binding domain-containing protein</fullName>
    </recommendedName>
</protein>
<dbReference type="AlphaFoldDB" id="A0A432Z496"/>
<dbReference type="Gene3D" id="3.40.50.20">
    <property type="match status" value="1"/>
</dbReference>
<dbReference type="STRING" id="1122124.GCA_000423165_02302"/>
<evidence type="ECO:0000313" key="1">
    <source>
        <dbReference type="EMBL" id="RUO72710.1"/>
    </source>
</evidence>